<protein>
    <submittedName>
        <fullName evidence="2">Uncharacterized protein</fullName>
    </submittedName>
</protein>
<feature type="region of interest" description="Disordered" evidence="1">
    <location>
        <begin position="1"/>
        <end position="134"/>
    </location>
</feature>
<sequence length="150" mass="17253">MEEDSGVIEGEWKREKKHEIHHGRRMMLDRVSSELPRVDGMEMSGTRSETGKRDRTAEMVSGGGRGNRERRRKKRSTRGGTEREAKRRRILHERQRRTLGTESTRACTGSRRGRRAKPSLVPASSQTNGPSPDAEVARFLRRSFKFTFTD</sequence>
<feature type="compositionally biased region" description="Basic and acidic residues" evidence="1">
    <location>
        <begin position="26"/>
        <end position="40"/>
    </location>
</feature>
<evidence type="ECO:0000313" key="3">
    <source>
        <dbReference type="Proteomes" id="UP000078492"/>
    </source>
</evidence>
<feature type="compositionally biased region" description="Polar residues" evidence="1">
    <location>
        <begin position="98"/>
        <end position="107"/>
    </location>
</feature>
<gene>
    <name evidence="2" type="ORF">ALC57_07069</name>
</gene>
<evidence type="ECO:0000256" key="1">
    <source>
        <dbReference type="SAM" id="MobiDB-lite"/>
    </source>
</evidence>
<feature type="compositionally biased region" description="Basic residues" evidence="1">
    <location>
        <begin position="68"/>
        <end position="77"/>
    </location>
</feature>
<name>A0A195E5V7_9HYME</name>
<organism evidence="2 3">
    <name type="scientific">Trachymyrmex cornetzi</name>
    <dbReference type="NCBI Taxonomy" id="471704"/>
    <lineage>
        <taxon>Eukaryota</taxon>
        <taxon>Metazoa</taxon>
        <taxon>Ecdysozoa</taxon>
        <taxon>Arthropoda</taxon>
        <taxon>Hexapoda</taxon>
        <taxon>Insecta</taxon>
        <taxon>Pterygota</taxon>
        <taxon>Neoptera</taxon>
        <taxon>Endopterygota</taxon>
        <taxon>Hymenoptera</taxon>
        <taxon>Apocrita</taxon>
        <taxon>Aculeata</taxon>
        <taxon>Formicoidea</taxon>
        <taxon>Formicidae</taxon>
        <taxon>Myrmicinae</taxon>
        <taxon>Trachymyrmex</taxon>
    </lineage>
</organism>
<dbReference type="AlphaFoldDB" id="A0A195E5V7"/>
<reference evidence="2 3" key="1">
    <citation type="submission" date="2015-09" db="EMBL/GenBank/DDBJ databases">
        <title>Trachymyrmex cornetzi WGS genome.</title>
        <authorList>
            <person name="Nygaard S."/>
            <person name="Hu H."/>
            <person name="Boomsma J."/>
            <person name="Zhang G."/>
        </authorList>
    </citation>
    <scope>NUCLEOTIDE SEQUENCE [LARGE SCALE GENOMIC DNA]</scope>
    <source>
        <strain evidence="2">Tcor2-1</strain>
        <tissue evidence="2">Whole body</tissue>
    </source>
</reference>
<dbReference type="Proteomes" id="UP000078492">
    <property type="component" value="Unassembled WGS sequence"/>
</dbReference>
<dbReference type="EMBL" id="KQ979592">
    <property type="protein sequence ID" value="KYN20580.1"/>
    <property type="molecule type" value="Genomic_DNA"/>
</dbReference>
<accession>A0A195E5V7</accession>
<keyword evidence="3" id="KW-1185">Reference proteome</keyword>
<evidence type="ECO:0000313" key="2">
    <source>
        <dbReference type="EMBL" id="KYN20580.1"/>
    </source>
</evidence>
<proteinExistence type="predicted"/>
<feature type="compositionally biased region" description="Basic residues" evidence="1">
    <location>
        <begin position="86"/>
        <end position="97"/>
    </location>
</feature>